<dbReference type="Gene3D" id="1.20.58.670">
    <property type="entry name" value="Dsl1p vesicle tethering complex, Tip20p subunit, domain D"/>
    <property type="match status" value="1"/>
</dbReference>
<reference evidence="8 9" key="1">
    <citation type="submission" date="2010-05" db="EMBL/GenBank/DDBJ databases">
        <title>The Genome Sequence of Thecamonas trahens ATCC 50062.</title>
        <authorList>
            <consortium name="The Broad Institute Genome Sequencing Platform"/>
            <person name="Russ C."/>
            <person name="Cuomo C."/>
            <person name="Shea T."/>
            <person name="Young S.K."/>
            <person name="Zeng Q."/>
            <person name="Koehrsen M."/>
            <person name="Haas B."/>
            <person name="Borodovsky M."/>
            <person name="Guigo R."/>
            <person name="Alvarado L."/>
            <person name="Berlin A."/>
            <person name="Bochicchio J."/>
            <person name="Borenstein D."/>
            <person name="Chapman S."/>
            <person name="Chen Z."/>
            <person name="Freedman E."/>
            <person name="Gellesch M."/>
            <person name="Goldberg J."/>
            <person name="Griggs A."/>
            <person name="Gujja S."/>
            <person name="Heilman E."/>
            <person name="Heiman D."/>
            <person name="Hepburn T."/>
            <person name="Howarth C."/>
            <person name="Jen D."/>
            <person name="Larson L."/>
            <person name="Mehta T."/>
            <person name="Park D."/>
            <person name="Pearson M."/>
            <person name="Roberts A."/>
            <person name="Saif S."/>
            <person name="Shenoy N."/>
            <person name="Sisk P."/>
            <person name="Stolte C."/>
            <person name="Sykes S."/>
            <person name="Thomson T."/>
            <person name="Walk T."/>
            <person name="White J."/>
            <person name="Yandava C."/>
            <person name="Burger G."/>
            <person name="Gray M.W."/>
            <person name="Holland P.W.H."/>
            <person name="King N."/>
            <person name="Lang F.B.F."/>
            <person name="Roger A.J."/>
            <person name="Ruiz-Trillo I."/>
            <person name="Lander E."/>
            <person name="Nusbaum C."/>
        </authorList>
    </citation>
    <scope>NUCLEOTIDE SEQUENCE [LARGE SCALE GENOMIC DNA]</scope>
    <source>
        <strain evidence="8 9">ATCC 50062</strain>
    </source>
</reference>
<sequence>MRRGRSRSGATTAYVGGAERSPPPPPPLPASAATATATATASETGVAYDLTSSILASLIDSDDVVPPLKAVFENALVAPFAAALDAFIASADAQVQAVCDAHFAAFTGSLDELLRIRDLASAVGGRLATVEDDLDQVGETLLADATRLVAARSARLNMEHARAALSAVQGALRLVVALERSVCSGAFYNALTTLHQLEAVHASRVAPFPPVAAILDAHVPRLKDALAAAALAVFTDWLEAQLAPLDDAALAAAARLSSTDALAPVYKCVYIFARLGRAAHFRSVYRDMRSKQCAVVLAPSASLACPPALRAYLARLAAFFLVEDKVMATTAGTGLISKGERDAEWDAALPTLTSLLERAVRAARSRAELATTVTELRAFIALLEGSAGYRCGALRALDATSLSLYVTHAKTELKTELDSVFAADTWDSLVIATPADAAAVFVSADGAHSALPVLVGVNSPDELDLPKTLPFTRSLPALVLALSAFVSQLHAFGAHLDAIDDALTAGLDDVLINVVEPAFAAVVATPASVFQLLSVAVNTTELVNVLDALVADIGSHTRSSSTPRELAARHALASTLAATEDAIHAAVGAKIDMILSLADYVWVGGPHPTSDQPSSYVPDLIAYLETMVDSVARVGRHFALALETRVFKRVAADLLGGLIGSQATSFDAALLATMAVDVAALQAYLGDSPLAYCLAPLQQILDVVLVEPPSAMLALADQPLGVPGSRYDQLDATMLVTVLSRFVDPPSAAAAAPPSSSRLAIFKSKSKAKAKARSPRAAAADALCKALRKRLKASRTK</sequence>
<dbReference type="GO" id="GO:0016020">
    <property type="term" value="C:membrane"/>
    <property type="evidence" value="ECO:0007669"/>
    <property type="project" value="TreeGrafter"/>
</dbReference>
<dbReference type="InterPro" id="IPR048359">
    <property type="entry name" value="EXOC6_Sec15_N"/>
</dbReference>
<proteinExistence type="inferred from homology"/>
<dbReference type="GO" id="GO:0006886">
    <property type="term" value="P:intracellular protein transport"/>
    <property type="evidence" value="ECO:0007669"/>
    <property type="project" value="InterPro"/>
</dbReference>
<evidence type="ECO:0008006" key="10">
    <source>
        <dbReference type="Google" id="ProtNLM"/>
    </source>
</evidence>
<evidence type="ECO:0000259" key="6">
    <source>
        <dbReference type="Pfam" id="PF04091"/>
    </source>
</evidence>
<dbReference type="STRING" id="461836.A0A0L0D2W5"/>
<organism evidence="8 9">
    <name type="scientific">Thecamonas trahens ATCC 50062</name>
    <dbReference type="NCBI Taxonomy" id="461836"/>
    <lineage>
        <taxon>Eukaryota</taxon>
        <taxon>Apusozoa</taxon>
        <taxon>Apusomonadida</taxon>
        <taxon>Apusomonadidae</taxon>
        <taxon>Thecamonas</taxon>
    </lineage>
</organism>
<accession>A0A0L0D2W5</accession>
<keyword evidence="4" id="KW-0175">Coiled coil</keyword>
<dbReference type="Gene3D" id="1.10.357.30">
    <property type="entry name" value="Exocyst complex subunit Sec15 C-terminal domain, N-terminal subdomain"/>
    <property type="match status" value="1"/>
</dbReference>
<dbReference type="GeneID" id="25562711"/>
<dbReference type="Pfam" id="PF20651">
    <property type="entry name" value="EXOC6_Sec15_N"/>
    <property type="match status" value="1"/>
</dbReference>
<feature type="domain" description="Exocyst complex subunit EXOC6/Sec15 C-terminal" evidence="6">
    <location>
        <begin position="401"/>
        <end position="712"/>
    </location>
</feature>
<dbReference type="InterPro" id="IPR042045">
    <property type="entry name" value="EXOC6/Sec15_C_dom1"/>
</dbReference>
<dbReference type="Proteomes" id="UP000054408">
    <property type="component" value="Unassembled WGS sequence"/>
</dbReference>
<gene>
    <name evidence="8" type="ORF">AMSG_03076</name>
</gene>
<evidence type="ECO:0000259" key="7">
    <source>
        <dbReference type="Pfam" id="PF20651"/>
    </source>
</evidence>
<dbReference type="GO" id="GO:0090522">
    <property type="term" value="P:vesicle tethering involved in exocytosis"/>
    <property type="evidence" value="ECO:0007669"/>
    <property type="project" value="InterPro"/>
</dbReference>
<dbReference type="Pfam" id="PF04091">
    <property type="entry name" value="Sec15_C"/>
    <property type="match status" value="1"/>
</dbReference>
<comment type="similarity">
    <text evidence="1">Belongs to the SEC15 family.</text>
</comment>
<dbReference type="InterPro" id="IPR042044">
    <property type="entry name" value="EXOC6PINT-1/Sec15/Tip20_C_dom2"/>
</dbReference>
<dbReference type="PANTHER" id="PTHR12702">
    <property type="entry name" value="SEC15"/>
    <property type="match status" value="1"/>
</dbReference>
<dbReference type="eggNOG" id="KOG2176">
    <property type="taxonomic scope" value="Eukaryota"/>
</dbReference>
<keyword evidence="3" id="KW-0268">Exocytosis</keyword>
<dbReference type="AlphaFoldDB" id="A0A0L0D2W5"/>
<name>A0A0L0D2W5_THETB</name>
<dbReference type="PANTHER" id="PTHR12702:SF0">
    <property type="entry name" value="EXOCYST COMPLEX COMPONENT 6"/>
    <property type="match status" value="1"/>
</dbReference>
<evidence type="ECO:0000256" key="5">
    <source>
        <dbReference type="SAM" id="MobiDB-lite"/>
    </source>
</evidence>
<evidence type="ECO:0000256" key="4">
    <source>
        <dbReference type="ARBA" id="ARBA00023054"/>
    </source>
</evidence>
<keyword evidence="9" id="KW-1185">Reference proteome</keyword>
<evidence type="ECO:0000256" key="3">
    <source>
        <dbReference type="ARBA" id="ARBA00022483"/>
    </source>
</evidence>
<evidence type="ECO:0000256" key="2">
    <source>
        <dbReference type="ARBA" id="ARBA00022448"/>
    </source>
</evidence>
<dbReference type="GO" id="GO:0000145">
    <property type="term" value="C:exocyst"/>
    <property type="evidence" value="ECO:0007669"/>
    <property type="project" value="TreeGrafter"/>
</dbReference>
<evidence type="ECO:0000313" key="8">
    <source>
        <dbReference type="EMBL" id="KNC46639.1"/>
    </source>
</evidence>
<evidence type="ECO:0000256" key="1">
    <source>
        <dbReference type="ARBA" id="ARBA00007944"/>
    </source>
</evidence>
<dbReference type="RefSeq" id="XP_013760412.1">
    <property type="nucleotide sequence ID" value="XM_013904958.1"/>
</dbReference>
<dbReference type="EMBL" id="GL349443">
    <property type="protein sequence ID" value="KNC46639.1"/>
    <property type="molecule type" value="Genomic_DNA"/>
</dbReference>
<protein>
    <recommendedName>
        <fullName evidence="10">Exocyst complex component</fullName>
    </recommendedName>
</protein>
<keyword evidence="2" id="KW-0813">Transport</keyword>
<evidence type="ECO:0000313" key="9">
    <source>
        <dbReference type="Proteomes" id="UP000054408"/>
    </source>
</evidence>
<dbReference type="InterPro" id="IPR007225">
    <property type="entry name" value="EXOC6/Sec15"/>
</dbReference>
<dbReference type="GO" id="GO:0006893">
    <property type="term" value="P:Golgi to plasma membrane transport"/>
    <property type="evidence" value="ECO:0007669"/>
    <property type="project" value="TreeGrafter"/>
</dbReference>
<dbReference type="InterPro" id="IPR046361">
    <property type="entry name" value="EXOC6/Sec15_C"/>
</dbReference>
<dbReference type="OMA" id="FPFHSEQ"/>
<feature type="domain" description="Exocyst complex component EXOC6/Sec15 N-terminal" evidence="7">
    <location>
        <begin position="84"/>
        <end position="239"/>
    </location>
</feature>
<feature type="region of interest" description="Disordered" evidence="5">
    <location>
        <begin position="1"/>
        <end position="32"/>
    </location>
</feature>
<dbReference type="OrthoDB" id="10267033at2759"/>